<dbReference type="Proteomes" id="UP001319080">
    <property type="component" value="Unassembled WGS sequence"/>
</dbReference>
<keyword evidence="1" id="KW-0812">Transmembrane</keyword>
<sequence length="216" mass="24876">MKVFKRILKCLLLLVAIPAGYFTIAFLLTSITINKNPDETTARSKTVYLNTNGVHLDIVIPKKDIPTRLLDDIIQLENEEYISFGWGNENFYINTPTWADLTVKNAFQAMFLNGPTLMHVTRYRQKSTSWTEVNLQESELEKLHDYILKSFQLDNNHKIILPDAGYTPRDNFYKANGGYSCLMTCNTWVNCGFKESGLKACYWTPFDFGLINVHKQ</sequence>
<comment type="caution">
    <text evidence="2">The sequence shown here is derived from an EMBL/GenBank/DDBJ whole genome shotgun (WGS) entry which is preliminary data.</text>
</comment>
<keyword evidence="1" id="KW-1133">Transmembrane helix</keyword>
<protein>
    <submittedName>
        <fullName evidence="2">DUF2459 domain-containing protein</fullName>
    </submittedName>
</protein>
<gene>
    <name evidence="2" type="ORF">KK062_16900</name>
</gene>
<organism evidence="2 3">
    <name type="scientific">Dawidia cretensis</name>
    <dbReference type="NCBI Taxonomy" id="2782350"/>
    <lineage>
        <taxon>Bacteria</taxon>
        <taxon>Pseudomonadati</taxon>
        <taxon>Bacteroidota</taxon>
        <taxon>Cytophagia</taxon>
        <taxon>Cytophagales</taxon>
        <taxon>Chryseotaleaceae</taxon>
        <taxon>Dawidia</taxon>
    </lineage>
</organism>
<dbReference type="Pfam" id="PF09601">
    <property type="entry name" value="DUF2459"/>
    <property type="match status" value="1"/>
</dbReference>
<dbReference type="AlphaFoldDB" id="A0AAP2DYX4"/>
<proteinExistence type="predicted"/>
<name>A0AAP2DYX4_9BACT</name>
<feature type="transmembrane region" description="Helical" evidence="1">
    <location>
        <begin position="12"/>
        <end position="33"/>
    </location>
</feature>
<accession>A0AAP2DYX4</accession>
<keyword evidence="3" id="KW-1185">Reference proteome</keyword>
<evidence type="ECO:0000313" key="3">
    <source>
        <dbReference type="Proteomes" id="UP001319080"/>
    </source>
</evidence>
<evidence type="ECO:0000313" key="2">
    <source>
        <dbReference type="EMBL" id="MBT1709926.1"/>
    </source>
</evidence>
<dbReference type="RefSeq" id="WP_254085505.1">
    <property type="nucleotide sequence ID" value="NZ_JAHESE010000017.1"/>
</dbReference>
<dbReference type="EMBL" id="JAHESE010000017">
    <property type="protein sequence ID" value="MBT1709926.1"/>
    <property type="molecule type" value="Genomic_DNA"/>
</dbReference>
<evidence type="ECO:0000256" key="1">
    <source>
        <dbReference type="SAM" id="Phobius"/>
    </source>
</evidence>
<keyword evidence="1" id="KW-0472">Membrane</keyword>
<reference evidence="2 3" key="1">
    <citation type="submission" date="2021-05" db="EMBL/GenBank/DDBJ databases">
        <title>A Polyphasic approach of four new species of the genus Ohtaekwangia: Ohtaekwangia histidinii sp. nov., Ohtaekwangia cretensis sp. nov., Ohtaekwangia indiensis sp. nov., Ohtaekwangia reichenbachii sp. nov. from diverse environment.</title>
        <authorList>
            <person name="Octaviana S."/>
        </authorList>
    </citation>
    <scope>NUCLEOTIDE SEQUENCE [LARGE SCALE GENOMIC DNA]</scope>
    <source>
        <strain evidence="2 3">PWU5</strain>
    </source>
</reference>
<dbReference type="InterPro" id="IPR011727">
    <property type="entry name" value="CHP02117"/>
</dbReference>